<comment type="caution">
    <text evidence="13">The sequence shown here is derived from an EMBL/GenBank/DDBJ whole genome shotgun (WGS) entry which is preliminary data.</text>
</comment>
<dbReference type="FunFam" id="1.10.1160.10:FF:000001">
    <property type="entry name" value="Glutamine--tRNA ligase"/>
    <property type="match status" value="1"/>
</dbReference>
<dbReference type="InterPro" id="IPR000924">
    <property type="entry name" value="Glu/Gln-tRNA-synth"/>
</dbReference>
<dbReference type="FunFam" id="3.40.50.620:FF:000037">
    <property type="entry name" value="Glutamine--tRNA ligase cytoplasmic"/>
    <property type="match status" value="1"/>
</dbReference>
<dbReference type="GO" id="GO:0005524">
    <property type="term" value="F:ATP binding"/>
    <property type="evidence" value="ECO:0007669"/>
    <property type="project" value="UniProtKB-UniRule"/>
</dbReference>
<comment type="similarity">
    <text evidence="8 9">Belongs to the class-I aminoacyl-tRNA synthetase family.</text>
</comment>
<evidence type="ECO:0000313" key="14">
    <source>
        <dbReference type="Proteomes" id="UP000028549"/>
    </source>
</evidence>
<reference evidence="13 14" key="1">
    <citation type="journal article" date="2005" name="Int. J. Syst. Evol. Microbiol.">
        <title>Bacillus cibi sp. nov., isolated from jeotgal, a traditional Korean fermented seafood.</title>
        <authorList>
            <person name="Yoon J.H."/>
            <person name="Lee C.H."/>
            <person name="Oh T.K."/>
        </authorList>
    </citation>
    <scope>NUCLEOTIDE SEQUENCE [LARGE SCALE GENOMIC DNA]</scope>
    <source>
        <strain evidence="13 14">DSM 16189</strain>
    </source>
</reference>
<feature type="short sequence motif" description="'HIGH' region" evidence="8">
    <location>
        <begin position="31"/>
        <end position="41"/>
    </location>
</feature>
<dbReference type="SUPFAM" id="SSF52374">
    <property type="entry name" value="Nucleotidylyl transferase"/>
    <property type="match status" value="1"/>
</dbReference>
<dbReference type="GO" id="GO:0006425">
    <property type="term" value="P:glutaminyl-tRNA aminoacylation"/>
    <property type="evidence" value="ECO:0007669"/>
    <property type="project" value="UniProtKB-UniRule"/>
</dbReference>
<comment type="catalytic activity">
    <reaction evidence="7 8">
        <text>tRNA(Gln) + L-glutamine + ATP = L-glutaminyl-tRNA(Gln) + AMP + diphosphate</text>
        <dbReference type="Rhea" id="RHEA:20121"/>
        <dbReference type="Rhea" id="RHEA-COMP:9662"/>
        <dbReference type="Rhea" id="RHEA-COMP:9681"/>
        <dbReference type="ChEBI" id="CHEBI:30616"/>
        <dbReference type="ChEBI" id="CHEBI:33019"/>
        <dbReference type="ChEBI" id="CHEBI:58359"/>
        <dbReference type="ChEBI" id="CHEBI:78442"/>
        <dbReference type="ChEBI" id="CHEBI:78521"/>
        <dbReference type="ChEBI" id="CHEBI:456215"/>
        <dbReference type="EC" id="6.1.1.18"/>
    </reaction>
</comment>
<gene>
    <name evidence="8" type="primary">glnS</name>
    <name evidence="13" type="ORF">GS18_0219840</name>
</gene>
<keyword evidence="1 8" id="KW-0963">Cytoplasm</keyword>
<evidence type="ECO:0000256" key="8">
    <source>
        <dbReference type="HAMAP-Rule" id="MF_00126"/>
    </source>
</evidence>
<dbReference type="PANTHER" id="PTHR43097:SF5">
    <property type="entry name" value="GLUTAMATE--TRNA LIGASE"/>
    <property type="match status" value="1"/>
</dbReference>
<dbReference type="STRING" id="246786.GS18_0219840"/>
<dbReference type="InterPro" id="IPR001412">
    <property type="entry name" value="aa-tRNA-synth_I_CS"/>
</dbReference>
<evidence type="ECO:0000256" key="4">
    <source>
        <dbReference type="ARBA" id="ARBA00022840"/>
    </source>
</evidence>
<dbReference type="InterPro" id="IPR004514">
    <property type="entry name" value="Gln-tRNA-synth"/>
</dbReference>
<feature type="binding site" evidence="8">
    <location>
        <begin position="32"/>
        <end position="34"/>
    </location>
    <ligand>
        <name>ATP</name>
        <dbReference type="ChEBI" id="CHEBI:30616"/>
    </ligand>
</feature>
<dbReference type="InterPro" id="IPR011035">
    <property type="entry name" value="Ribosomal_bL25/Gln-tRNA_synth"/>
</dbReference>
<dbReference type="Proteomes" id="UP000028549">
    <property type="component" value="Unassembled WGS sequence"/>
</dbReference>
<evidence type="ECO:0000256" key="1">
    <source>
        <dbReference type="ARBA" id="ARBA00022490"/>
    </source>
</evidence>
<feature type="binding site" evidence="8">
    <location>
        <begin position="257"/>
        <end position="258"/>
    </location>
    <ligand>
        <name>ATP</name>
        <dbReference type="ChEBI" id="CHEBI:30616"/>
    </ligand>
</feature>
<evidence type="ECO:0000256" key="7">
    <source>
        <dbReference type="ARBA" id="ARBA00048270"/>
    </source>
</evidence>
<dbReference type="FunFam" id="3.90.800.10:FF:000001">
    <property type="entry name" value="Glutamine--tRNA ligase"/>
    <property type="match status" value="1"/>
</dbReference>
<dbReference type="PRINTS" id="PR00987">
    <property type="entry name" value="TRNASYNTHGLU"/>
</dbReference>
<dbReference type="InterPro" id="IPR020059">
    <property type="entry name" value="Glu/Gln-tRNA-synth_Ib_codon-bd"/>
</dbReference>
<dbReference type="AlphaFoldDB" id="A0A084GJW7"/>
<accession>A0A084GJW7</accession>
<keyword evidence="6 8" id="KW-0030">Aminoacyl-tRNA synthetase</keyword>
<keyword evidence="3 8" id="KW-0547">Nucleotide-binding</keyword>
<comment type="subunit">
    <text evidence="8">Monomer.</text>
</comment>
<proteinExistence type="inferred from homology"/>
<dbReference type="FunFam" id="2.40.240.10:FF:000001">
    <property type="entry name" value="Glutamine--tRNA ligase"/>
    <property type="match status" value="1"/>
</dbReference>
<feature type="short sequence motif" description="'KMSKS' region" evidence="8">
    <location>
        <begin position="264"/>
        <end position="268"/>
    </location>
</feature>
<dbReference type="InterPro" id="IPR049437">
    <property type="entry name" value="tRNA-synt_1c_C2"/>
</dbReference>
<evidence type="ECO:0000259" key="10">
    <source>
        <dbReference type="Pfam" id="PF00749"/>
    </source>
</evidence>
<dbReference type="PANTHER" id="PTHR43097">
    <property type="entry name" value="GLUTAMINE-TRNA LIGASE"/>
    <property type="match status" value="1"/>
</dbReference>
<evidence type="ECO:0000256" key="6">
    <source>
        <dbReference type="ARBA" id="ARBA00023146"/>
    </source>
</evidence>
<feature type="binding site" evidence="8">
    <location>
        <position position="64"/>
    </location>
    <ligand>
        <name>L-glutamine</name>
        <dbReference type="ChEBI" id="CHEBI:58359"/>
    </ligand>
</feature>
<dbReference type="NCBIfam" id="TIGR00440">
    <property type="entry name" value="glnS"/>
    <property type="match status" value="1"/>
</dbReference>
<dbReference type="Gene3D" id="3.40.50.620">
    <property type="entry name" value="HUPs"/>
    <property type="match status" value="1"/>
</dbReference>
<feature type="domain" description="Glutamyl/glutaminyl-tRNA synthetase class Ib anti-codon binding" evidence="11">
    <location>
        <begin position="336"/>
        <end position="436"/>
    </location>
</feature>
<keyword evidence="4 8" id="KW-0067">ATP-binding</keyword>
<keyword evidence="2 8" id="KW-0436">Ligase</keyword>
<evidence type="ECO:0000256" key="3">
    <source>
        <dbReference type="ARBA" id="ARBA00022741"/>
    </source>
</evidence>
<organism evidence="13 14">
    <name type="scientific">Metabacillus indicus</name>
    <name type="common">Bacillus indicus</name>
    <dbReference type="NCBI Taxonomy" id="246786"/>
    <lineage>
        <taxon>Bacteria</taxon>
        <taxon>Bacillati</taxon>
        <taxon>Bacillota</taxon>
        <taxon>Bacilli</taxon>
        <taxon>Bacillales</taxon>
        <taxon>Bacillaceae</taxon>
        <taxon>Metabacillus</taxon>
    </lineage>
</organism>
<keyword evidence="5 8" id="KW-0648">Protein biosynthesis</keyword>
<dbReference type="Gene3D" id="2.40.240.10">
    <property type="entry name" value="Ribosomal Protein L25, Chain P"/>
    <property type="match status" value="2"/>
</dbReference>
<evidence type="ECO:0000256" key="5">
    <source>
        <dbReference type="ARBA" id="ARBA00022917"/>
    </source>
</evidence>
<protein>
    <recommendedName>
        <fullName evidence="8">Glutamine--tRNA ligase</fullName>
        <ecNumber evidence="8">6.1.1.18</ecNumber>
    </recommendedName>
    <alternativeName>
        <fullName evidence="8">Glutaminyl-tRNA synthetase</fullName>
        <shortName evidence="8">GlnRS</shortName>
    </alternativeName>
</protein>
<dbReference type="CDD" id="cd00807">
    <property type="entry name" value="GlnRS_core"/>
    <property type="match status" value="1"/>
</dbReference>
<dbReference type="RefSeq" id="WP_029285722.1">
    <property type="nucleotide sequence ID" value="NZ_CP176757.1"/>
</dbReference>
<dbReference type="PROSITE" id="PS00178">
    <property type="entry name" value="AA_TRNA_LIGASE_I"/>
    <property type="match status" value="1"/>
</dbReference>
<evidence type="ECO:0000259" key="11">
    <source>
        <dbReference type="Pfam" id="PF03950"/>
    </source>
</evidence>
<keyword evidence="14" id="KW-1185">Reference proteome</keyword>
<feature type="domain" description="tRNA synthetases class I (E and Q) anti-codon binding" evidence="12">
    <location>
        <begin position="453"/>
        <end position="533"/>
    </location>
</feature>
<evidence type="ECO:0000313" key="13">
    <source>
        <dbReference type="EMBL" id="KEZ47629.1"/>
    </source>
</evidence>
<comment type="subcellular location">
    <subcellularLocation>
        <location evidence="8">Cytoplasm</location>
    </subcellularLocation>
</comment>
<dbReference type="GO" id="GO:0004819">
    <property type="term" value="F:glutamine-tRNA ligase activity"/>
    <property type="evidence" value="ECO:0007669"/>
    <property type="project" value="UniProtKB-UniRule"/>
</dbReference>
<dbReference type="Pfam" id="PF03950">
    <property type="entry name" value="tRNA-synt_1c_C"/>
    <property type="match status" value="1"/>
</dbReference>
<evidence type="ECO:0000259" key="12">
    <source>
        <dbReference type="Pfam" id="PF20974"/>
    </source>
</evidence>
<dbReference type="Pfam" id="PF00749">
    <property type="entry name" value="tRNA-synt_1c"/>
    <property type="match status" value="1"/>
</dbReference>
<feature type="domain" description="Glutamyl/glutaminyl-tRNA synthetase class Ib catalytic" evidence="10">
    <location>
        <begin position="25"/>
        <end position="332"/>
    </location>
</feature>
<evidence type="ECO:0000256" key="9">
    <source>
        <dbReference type="RuleBase" id="RU363037"/>
    </source>
</evidence>
<feature type="binding site" evidence="8">
    <location>
        <begin position="38"/>
        <end position="44"/>
    </location>
    <ligand>
        <name>ATP</name>
        <dbReference type="ChEBI" id="CHEBI:30616"/>
    </ligand>
</feature>
<name>A0A084GJW7_METID</name>
<dbReference type="SUPFAM" id="SSF50715">
    <property type="entry name" value="Ribosomal protein L25-like"/>
    <property type="match status" value="1"/>
</dbReference>
<dbReference type="EMBL" id="JNVC02000019">
    <property type="protein sequence ID" value="KEZ47629.1"/>
    <property type="molecule type" value="Genomic_DNA"/>
</dbReference>
<dbReference type="OrthoDB" id="9801560at2"/>
<dbReference type="GO" id="GO:0005829">
    <property type="term" value="C:cytosol"/>
    <property type="evidence" value="ECO:0007669"/>
    <property type="project" value="TreeGrafter"/>
</dbReference>
<comment type="caution">
    <text evidence="8">Lacks conserved residue(s) required for the propagation of feature annotation.</text>
</comment>
<feature type="binding site" evidence="8">
    <location>
        <position position="208"/>
    </location>
    <ligand>
        <name>L-glutamine</name>
        <dbReference type="ChEBI" id="CHEBI:58359"/>
    </ligand>
</feature>
<dbReference type="HAMAP" id="MF_00126">
    <property type="entry name" value="Gln_tRNA_synth"/>
    <property type="match status" value="1"/>
</dbReference>
<dbReference type="InterPro" id="IPR050132">
    <property type="entry name" value="Gln/Glu-tRNA_Ligase"/>
</dbReference>
<dbReference type="Pfam" id="PF20974">
    <property type="entry name" value="tRNA-synt_1c_C2"/>
    <property type="match status" value="1"/>
</dbReference>
<dbReference type="EC" id="6.1.1.18" evidence="8"/>
<dbReference type="NCBIfam" id="NF011291">
    <property type="entry name" value="PRK14703.1"/>
    <property type="match status" value="1"/>
</dbReference>
<evidence type="ECO:0000256" key="2">
    <source>
        <dbReference type="ARBA" id="ARBA00022598"/>
    </source>
</evidence>
<dbReference type="InterPro" id="IPR020058">
    <property type="entry name" value="Glu/Gln-tRNA-synth_Ib_cat-dom"/>
</dbReference>
<sequence>MENNSSNFIKTIMKEDLESGKHSTVITRFPPEPNGYLHIGHAKSILINFELADDFGGRTNLRFDDTNPLKEDQEYVDSIKEDVKWLGYEWDELRFASNYFEEMYNRAVLLIKKGKAYVDDLTPDEIREYRGTLTEPGKDSPYRSRSVEENLDLFEKMRNGEFETGTKVLRAKIDMTSPNMNMRDPVIYRVSHAVHHNTGDAWCIYPMYDFAHPLEDAIEGVTHSICTTEFEDHRPLYNWVVEECEMETKPQQIEFGRLNITNTVMSKRKLKQLVDEGFVDGWDDPRMPTVSGLRRKGYTADAIRNFVRETGVSKGYGAVDEAMLEYYVREDLKLKAPRTMGVLKPLKVVITNYPEGQTEMLDAEINPEVPEMGSRQIPFGREIYIEQDDFMEDPPKKYFRLFPGNEVRLKHAYFIKCEEVIKDENGQVIELRCTYDPETKSGTGFTGRKVKGTIHWVEASQAVPAEFRLYEPLIRDADLEAEKSEEEAEEKTFLDFVNENSLEVAQGFVEPNMKEVKAHDKFQFFRHGYFNVDPKNSTPEKAVFNRIVSLKSSFKL</sequence>
<dbReference type="GO" id="GO:0006424">
    <property type="term" value="P:glutamyl-tRNA aminoacylation"/>
    <property type="evidence" value="ECO:0007669"/>
    <property type="project" value="UniProtKB-UniRule"/>
</dbReference>
<dbReference type="InterPro" id="IPR020056">
    <property type="entry name" value="Rbsml_bL25/Gln-tRNA_synth_N"/>
</dbReference>
<dbReference type="InterPro" id="IPR022861">
    <property type="entry name" value="Gln_tRNA_ligase_bac"/>
</dbReference>
<feature type="binding site" evidence="8">
    <location>
        <begin position="265"/>
        <end position="267"/>
    </location>
    <ligand>
        <name>ATP</name>
        <dbReference type="ChEBI" id="CHEBI:30616"/>
    </ligand>
</feature>
<dbReference type="InterPro" id="IPR014729">
    <property type="entry name" value="Rossmann-like_a/b/a_fold"/>
</dbReference>
<feature type="binding site" evidence="8">
    <location>
        <position position="227"/>
    </location>
    <ligand>
        <name>ATP</name>
        <dbReference type="ChEBI" id="CHEBI:30616"/>
    </ligand>
</feature>